<keyword evidence="1" id="KW-0547">Nucleotide-binding</keyword>
<keyword evidence="7" id="KW-1185">Reference proteome</keyword>
<dbReference type="NCBIfam" id="TIGR01613">
    <property type="entry name" value="primase_Cterm"/>
    <property type="match status" value="1"/>
</dbReference>
<dbReference type="GO" id="GO:0016787">
    <property type="term" value="F:hydrolase activity"/>
    <property type="evidence" value="ECO:0007669"/>
    <property type="project" value="UniProtKB-KW"/>
</dbReference>
<protein>
    <recommendedName>
        <fullName evidence="5">SF3 helicase domain-containing protein</fullName>
    </recommendedName>
</protein>
<proteinExistence type="predicted"/>
<evidence type="ECO:0000256" key="3">
    <source>
        <dbReference type="ARBA" id="ARBA00022806"/>
    </source>
</evidence>
<dbReference type="Gene3D" id="3.40.50.300">
    <property type="entry name" value="P-loop containing nucleotide triphosphate hydrolases"/>
    <property type="match status" value="1"/>
</dbReference>
<dbReference type="PROSITE" id="PS51206">
    <property type="entry name" value="SF3_HELICASE_1"/>
    <property type="match status" value="1"/>
</dbReference>
<dbReference type="InterPro" id="IPR014015">
    <property type="entry name" value="Helicase_SF3_DNA-vir"/>
</dbReference>
<dbReference type="Pfam" id="PF08706">
    <property type="entry name" value="D5_N"/>
    <property type="match status" value="1"/>
</dbReference>
<evidence type="ECO:0000256" key="2">
    <source>
        <dbReference type="ARBA" id="ARBA00022801"/>
    </source>
</evidence>
<sequence length="712" mass="78551">MMRDLQLLIDQGYSFTPLVKGSKRPVLPNWNERNLTFHDLQFYGPFPQNHNVGLLLGNVSNKLIDIDLDHVNTINLAKHFFPDPNVLFGRDGKPCSHYLYRIESQGRTIRFKHPETGASLIDLLGDGTQVVFPGSVHVSGEQVRFERGQDSSPTLVSYDALVRACRLTSVAALLIERWDEGQRHALSLAFAGFCAANKVEREVCERIVEAVCHEAGDEELQARLRDIGTSYDRLSAGSPVAGTGPLISLLDDKTVRQIRAWLCDREQSSQAVASLPAKTCSVMDLATDASAAEAFSRAVAEQLIFCTDDQAFYMNTSGVYRQVPRETVNGLILQFGKSAADSARSIDDYRVIKALSMLPKIKAIVELSKTHLAVRASEFDSDDNLVGCDNGILDLRNSSVSQAPSRVTKKLGVRFDPSAECPRFEAFIRAIFESNNDKISFVQRAIGYTLTGSTKEQCLFAAVGQGANGKSTLMNVIAALMGDYGKSTPMHALMVSKFGNDRTDDLAALKGIRFVSAMEGEAGQRLAVAKIKAMTGGDIISCRPLYGNLFTYKPSFKLWLATNDLPHISGSDNAIWRRIHIIDFPVTIPTNEQDRDLLDKLTVEMPGILNWALEGLREYNEIGLRPPESVLKATKAYRANNDTVAQFVDAACEIDPHSKTMMKPLYDAYVSWCDNSSIDPVSNAQFGKELTRLNFASCRFKQGNGRVGIRLA</sequence>
<dbReference type="PANTHER" id="PTHR35372:SF2">
    <property type="entry name" value="SF3 HELICASE DOMAIN-CONTAINING PROTEIN"/>
    <property type="match status" value="1"/>
</dbReference>
<dbReference type="SUPFAM" id="SSF56747">
    <property type="entry name" value="Prim-pol domain"/>
    <property type="match status" value="1"/>
</dbReference>
<evidence type="ECO:0000256" key="1">
    <source>
        <dbReference type="ARBA" id="ARBA00022741"/>
    </source>
</evidence>
<dbReference type="Pfam" id="PF03288">
    <property type="entry name" value="Pox_D5"/>
    <property type="match status" value="1"/>
</dbReference>
<dbReference type="PANTHER" id="PTHR35372">
    <property type="entry name" value="ATP BINDING PROTEIN-RELATED"/>
    <property type="match status" value="1"/>
</dbReference>
<dbReference type="InterPro" id="IPR014818">
    <property type="entry name" value="Phage/plasmid_primase_P4_C"/>
</dbReference>
<keyword evidence="4" id="KW-0067">ATP-binding</keyword>
<keyword evidence="2" id="KW-0378">Hydrolase</keyword>
<evidence type="ECO:0000259" key="5">
    <source>
        <dbReference type="PROSITE" id="PS51206"/>
    </source>
</evidence>
<dbReference type="InterPro" id="IPR006500">
    <property type="entry name" value="Helicase_put_C_phage/plasmid"/>
</dbReference>
<organism evidence="6 7">
    <name type="scientific">Methylobacterium frigidaeris</name>
    <dbReference type="NCBI Taxonomy" id="2038277"/>
    <lineage>
        <taxon>Bacteria</taxon>
        <taxon>Pseudomonadati</taxon>
        <taxon>Pseudomonadota</taxon>
        <taxon>Alphaproteobacteria</taxon>
        <taxon>Hyphomicrobiales</taxon>
        <taxon>Methylobacteriaceae</taxon>
        <taxon>Methylobacterium</taxon>
    </lineage>
</organism>
<dbReference type="GO" id="GO:0004386">
    <property type="term" value="F:helicase activity"/>
    <property type="evidence" value="ECO:0007669"/>
    <property type="project" value="UniProtKB-KW"/>
</dbReference>
<evidence type="ECO:0000313" key="6">
    <source>
        <dbReference type="EMBL" id="GJD63456.1"/>
    </source>
</evidence>
<comment type="caution">
    <text evidence="6">The sequence shown here is derived from an EMBL/GenBank/DDBJ whole genome shotgun (WGS) entry which is preliminary data.</text>
</comment>
<dbReference type="Proteomes" id="UP001055286">
    <property type="component" value="Unassembled WGS sequence"/>
</dbReference>
<dbReference type="SUPFAM" id="SSF52540">
    <property type="entry name" value="P-loop containing nucleoside triphosphate hydrolases"/>
    <property type="match status" value="1"/>
</dbReference>
<name>A0AA37HDF3_9HYPH</name>
<dbReference type="InterPro" id="IPR004968">
    <property type="entry name" value="DNA_primase/NTPase_C"/>
</dbReference>
<keyword evidence="3" id="KW-0347">Helicase</keyword>
<gene>
    <name evidence="6" type="ORF">MPEAHAMD_3624</name>
</gene>
<feature type="domain" description="SF3 helicase" evidence="5">
    <location>
        <begin position="437"/>
        <end position="597"/>
    </location>
</feature>
<dbReference type="InterPro" id="IPR015330">
    <property type="entry name" value="DNA_primase/pol_bifunc_N"/>
</dbReference>
<dbReference type="AlphaFoldDB" id="A0AA37HDF3"/>
<evidence type="ECO:0000256" key="4">
    <source>
        <dbReference type="ARBA" id="ARBA00022840"/>
    </source>
</evidence>
<reference evidence="6" key="1">
    <citation type="journal article" date="2016" name="Front. Microbiol.">
        <title>Genome Sequence of the Piezophilic, Mesophilic Sulfate-Reducing Bacterium Desulfovibrio indicus J2T.</title>
        <authorList>
            <person name="Cao J."/>
            <person name="Maignien L."/>
            <person name="Shao Z."/>
            <person name="Alain K."/>
            <person name="Jebbar M."/>
        </authorList>
    </citation>
    <scope>NUCLEOTIDE SEQUENCE</scope>
    <source>
        <strain evidence="6">JCM 32048</strain>
    </source>
</reference>
<evidence type="ECO:0000313" key="7">
    <source>
        <dbReference type="Proteomes" id="UP001055286"/>
    </source>
</evidence>
<reference evidence="6" key="2">
    <citation type="submission" date="2021-08" db="EMBL/GenBank/DDBJ databases">
        <authorList>
            <person name="Tani A."/>
            <person name="Ola A."/>
            <person name="Ogura Y."/>
            <person name="Katsura K."/>
            <person name="Hayashi T."/>
        </authorList>
    </citation>
    <scope>NUCLEOTIDE SEQUENCE</scope>
    <source>
        <strain evidence="6">JCM 32048</strain>
    </source>
</reference>
<dbReference type="SMART" id="SM00943">
    <property type="entry name" value="Prim-Pol"/>
    <property type="match status" value="1"/>
</dbReference>
<dbReference type="Pfam" id="PF19263">
    <property type="entry name" value="DUF5906"/>
    <property type="match status" value="1"/>
</dbReference>
<dbReference type="Pfam" id="PF09250">
    <property type="entry name" value="Prim-Pol"/>
    <property type="match status" value="1"/>
</dbReference>
<dbReference type="InterPro" id="IPR051620">
    <property type="entry name" value="ORF904-like_C"/>
</dbReference>
<dbReference type="SMART" id="SM00885">
    <property type="entry name" value="D5_N"/>
    <property type="match status" value="1"/>
</dbReference>
<dbReference type="GO" id="GO:0005524">
    <property type="term" value="F:ATP binding"/>
    <property type="evidence" value="ECO:0007669"/>
    <property type="project" value="UniProtKB-KW"/>
</dbReference>
<dbReference type="EMBL" id="BPQJ01000017">
    <property type="protein sequence ID" value="GJD63456.1"/>
    <property type="molecule type" value="Genomic_DNA"/>
</dbReference>
<dbReference type="RefSeq" id="WP_238191818.1">
    <property type="nucleotide sequence ID" value="NZ_BPQJ01000017.1"/>
</dbReference>
<accession>A0AA37HDF3</accession>
<dbReference type="InterPro" id="IPR027417">
    <property type="entry name" value="P-loop_NTPase"/>
</dbReference>
<dbReference type="InterPro" id="IPR045455">
    <property type="entry name" value="NrS-1_pol-like_helicase"/>
</dbReference>